<dbReference type="EMBL" id="CAUYUJ010021937">
    <property type="protein sequence ID" value="CAK0907940.1"/>
    <property type="molecule type" value="Genomic_DNA"/>
</dbReference>
<comment type="caution">
    <text evidence="2">The sequence shown here is derived from an EMBL/GenBank/DDBJ whole genome shotgun (WGS) entry which is preliminary data.</text>
</comment>
<gene>
    <name evidence="1" type="ORF">PCOR1329_LOCUS79896</name>
    <name evidence="2" type="ORF">PCOR1329_LOCUS82776</name>
</gene>
<reference evidence="2" key="1">
    <citation type="submission" date="2023-10" db="EMBL/GenBank/DDBJ databases">
        <authorList>
            <person name="Chen Y."/>
            <person name="Shah S."/>
            <person name="Dougan E. K."/>
            <person name="Thang M."/>
            <person name="Chan C."/>
        </authorList>
    </citation>
    <scope>NUCLEOTIDE SEQUENCE [LARGE SCALE GENOMIC DNA]</scope>
</reference>
<protein>
    <recommendedName>
        <fullName evidence="4">Glycerophosphocholine acyltransferase 1</fullName>
    </recommendedName>
</protein>
<keyword evidence="3" id="KW-1185">Reference proteome</keyword>
<evidence type="ECO:0000313" key="3">
    <source>
        <dbReference type="Proteomes" id="UP001189429"/>
    </source>
</evidence>
<proteinExistence type="predicted"/>
<accession>A0ABN9Y8S8</accession>
<evidence type="ECO:0000313" key="1">
    <source>
        <dbReference type="EMBL" id="CAK0903614.1"/>
    </source>
</evidence>
<name>A0ABN9Y8S8_9DINO</name>
<dbReference type="Proteomes" id="UP001189429">
    <property type="component" value="Unassembled WGS sequence"/>
</dbReference>
<organism evidence="2 3">
    <name type="scientific">Prorocentrum cordatum</name>
    <dbReference type="NCBI Taxonomy" id="2364126"/>
    <lineage>
        <taxon>Eukaryota</taxon>
        <taxon>Sar</taxon>
        <taxon>Alveolata</taxon>
        <taxon>Dinophyceae</taxon>
        <taxon>Prorocentrales</taxon>
        <taxon>Prorocentraceae</taxon>
        <taxon>Prorocentrum</taxon>
    </lineage>
</organism>
<evidence type="ECO:0008006" key="4">
    <source>
        <dbReference type="Google" id="ProtNLM"/>
    </source>
</evidence>
<dbReference type="EMBL" id="CAUYUJ010021270">
    <property type="protein sequence ID" value="CAK0903614.1"/>
    <property type="molecule type" value="Genomic_DNA"/>
</dbReference>
<evidence type="ECO:0000313" key="2">
    <source>
        <dbReference type="EMBL" id="CAK0907940.1"/>
    </source>
</evidence>
<sequence>MAGVQVAPGHSQLRRRHTERACPHLYRPDQGCHVREPAAQTIQMPQLFKEETEIIRVRREPFHMEWTTLLVPVFWAVASFSWESLYMRYFQRVLPDYKWDVKGPCYKFLTKALTAD</sequence>